<accession>A0A0R1HPU3</accession>
<gene>
    <name evidence="1" type="ORF">FC96_GL001553</name>
</gene>
<reference evidence="1 2" key="1">
    <citation type="journal article" date="2015" name="Genome Announc.">
        <title>Expanding the biotechnology potential of lactobacilli through comparative genomics of 213 strains and associated genera.</title>
        <authorList>
            <person name="Sun Z."/>
            <person name="Harris H.M."/>
            <person name="McCann A."/>
            <person name="Guo C."/>
            <person name="Argimon S."/>
            <person name="Zhang W."/>
            <person name="Yang X."/>
            <person name="Jeffery I.B."/>
            <person name="Cooney J.C."/>
            <person name="Kagawa T.F."/>
            <person name="Liu W."/>
            <person name="Song Y."/>
            <person name="Salvetti E."/>
            <person name="Wrobel A."/>
            <person name="Rasinkangas P."/>
            <person name="Parkhill J."/>
            <person name="Rea M.C."/>
            <person name="O'Sullivan O."/>
            <person name="Ritari J."/>
            <person name="Douillard F.P."/>
            <person name="Paul Ross R."/>
            <person name="Yang R."/>
            <person name="Briner A.E."/>
            <person name="Felis G.E."/>
            <person name="de Vos W.M."/>
            <person name="Barrangou R."/>
            <person name="Klaenhammer T.R."/>
            <person name="Caufield P.W."/>
            <person name="Cui Y."/>
            <person name="Zhang H."/>
            <person name="O'Toole P.W."/>
        </authorList>
    </citation>
    <scope>NUCLEOTIDE SEQUENCE [LARGE SCALE GENOMIC DNA]</scope>
    <source>
        <strain evidence="1 2">JCM 15530</strain>
    </source>
</reference>
<proteinExistence type="predicted"/>
<sequence>MTTLKFHHIGRPVSLATIADNPATKYSSLFDMYSLDQQNDLTIPIELHAFGPNCSLDPLIQEQFHVAFTVDDIETALQGQEIIMSLYEPFKGYRCAMVLENGQPVELIETSLSEREIWGDGIFRNSVLYPDGDQR</sequence>
<name>A0A0R1HPU3_9LACO</name>
<comment type="caution">
    <text evidence="1">The sequence shown here is derived from an EMBL/GenBank/DDBJ whole genome shotgun (WGS) entry which is preliminary data.</text>
</comment>
<keyword evidence="2" id="KW-1185">Reference proteome</keyword>
<dbReference type="PATRIC" id="fig|1302272.5.peg.1570"/>
<evidence type="ECO:0000313" key="1">
    <source>
        <dbReference type="EMBL" id="KRK48447.1"/>
    </source>
</evidence>
<dbReference type="AlphaFoldDB" id="A0A0R1HPU3"/>
<evidence type="ECO:0008006" key="3">
    <source>
        <dbReference type="Google" id="ProtNLM"/>
    </source>
</evidence>
<dbReference type="STRING" id="1302272.FC96_GL001553"/>
<evidence type="ECO:0000313" key="2">
    <source>
        <dbReference type="Proteomes" id="UP000050911"/>
    </source>
</evidence>
<dbReference type="RefSeq" id="WP_054660218.1">
    <property type="nucleotide sequence ID" value="NZ_AZCX01000003.1"/>
</dbReference>
<dbReference type="OrthoDB" id="1986818at2"/>
<dbReference type="EMBL" id="AZCX01000003">
    <property type="protein sequence ID" value="KRK48447.1"/>
    <property type="molecule type" value="Genomic_DNA"/>
</dbReference>
<dbReference type="Proteomes" id="UP000050911">
    <property type="component" value="Unassembled WGS sequence"/>
</dbReference>
<organism evidence="1 2">
    <name type="scientific">Secundilactobacillus kimchicus JCM 15530</name>
    <dbReference type="NCBI Taxonomy" id="1302272"/>
    <lineage>
        <taxon>Bacteria</taxon>
        <taxon>Bacillati</taxon>
        <taxon>Bacillota</taxon>
        <taxon>Bacilli</taxon>
        <taxon>Lactobacillales</taxon>
        <taxon>Lactobacillaceae</taxon>
        <taxon>Secundilactobacillus</taxon>
    </lineage>
</organism>
<protein>
    <recommendedName>
        <fullName evidence="3">VOC domain-containing protein</fullName>
    </recommendedName>
</protein>